<evidence type="ECO:0000256" key="1">
    <source>
        <dbReference type="SAM" id="MobiDB-lite"/>
    </source>
</evidence>
<dbReference type="AlphaFoldDB" id="A0A927N554"/>
<dbReference type="Pfam" id="PF03372">
    <property type="entry name" value="Exo_endo_phos"/>
    <property type="match status" value="1"/>
</dbReference>
<dbReference type="Proteomes" id="UP000638648">
    <property type="component" value="Unassembled WGS sequence"/>
</dbReference>
<feature type="region of interest" description="Disordered" evidence="1">
    <location>
        <begin position="284"/>
        <end position="307"/>
    </location>
</feature>
<accession>A0A927N554</accession>
<dbReference type="InterPro" id="IPR036691">
    <property type="entry name" value="Endo/exonu/phosph_ase_sf"/>
</dbReference>
<feature type="compositionally biased region" description="Basic and acidic residues" evidence="1">
    <location>
        <begin position="284"/>
        <end position="306"/>
    </location>
</feature>
<name>A0A927N554_9ACTN</name>
<dbReference type="InterPro" id="IPR005135">
    <property type="entry name" value="Endo/exonuclease/phosphatase"/>
</dbReference>
<dbReference type="GO" id="GO:0016787">
    <property type="term" value="F:hydrolase activity"/>
    <property type="evidence" value="ECO:0007669"/>
    <property type="project" value="UniProtKB-KW"/>
</dbReference>
<keyword evidence="4" id="KW-1185">Reference proteome</keyword>
<dbReference type="PANTHER" id="PTHR42834">
    <property type="entry name" value="ENDONUCLEASE/EXONUCLEASE/PHOSPHATASE FAMILY PROTEIN (AFU_ORTHOLOGUE AFUA_3G09210)"/>
    <property type="match status" value="1"/>
</dbReference>
<evidence type="ECO:0000313" key="4">
    <source>
        <dbReference type="Proteomes" id="UP000638648"/>
    </source>
</evidence>
<organism evidence="3 4">
    <name type="scientific">Actinopolymorpha pittospori</name>
    <dbReference type="NCBI Taxonomy" id="648752"/>
    <lineage>
        <taxon>Bacteria</taxon>
        <taxon>Bacillati</taxon>
        <taxon>Actinomycetota</taxon>
        <taxon>Actinomycetes</taxon>
        <taxon>Propionibacteriales</taxon>
        <taxon>Actinopolymorphaceae</taxon>
        <taxon>Actinopolymorpha</taxon>
    </lineage>
</organism>
<dbReference type="GO" id="GO:0004519">
    <property type="term" value="F:endonuclease activity"/>
    <property type="evidence" value="ECO:0007669"/>
    <property type="project" value="UniProtKB-KW"/>
</dbReference>
<dbReference type="PANTHER" id="PTHR42834:SF1">
    <property type="entry name" value="ENDONUCLEASE_EXONUCLEASE_PHOSPHATASE FAMILY PROTEIN (AFU_ORTHOLOGUE AFUA_3G09210)"/>
    <property type="match status" value="1"/>
</dbReference>
<sequence length="314" mass="34143">MVAVGTWNLENLFRPGGGEGAPRTEAAYREKLTALAGTITHLAPDVLAVQEVGDPAAVGDLVASLDGAWHWELAEPDDRGIRAGVLSRLPLHDVEEVVDFPDRLLPVQVDDGRATITRMGRPALRARVQVDDRVLDVVSCHLKSKLLSFPGGRFNPRDEDERARYTAYALARRAAEAAAVRAYVTRLLDDQGQQRAVVVAGDLNDEPQAATTQLLQGPPGSELGTGGFDRPDRGDGQRLWNLAGLIPAEQRFSRIYRGHQELIDHLFVSHALVGAVTTVSTGDTDVRSITDEPAERRDQPGSDHRPVIAHFDLA</sequence>
<keyword evidence="3" id="KW-0540">Nuclease</keyword>
<keyword evidence="3" id="KW-0378">Hydrolase</keyword>
<dbReference type="SUPFAM" id="SSF56219">
    <property type="entry name" value="DNase I-like"/>
    <property type="match status" value="1"/>
</dbReference>
<dbReference type="RefSeq" id="WP_202896606.1">
    <property type="nucleotide sequence ID" value="NZ_BAABJL010000142.1"/>
</dbReference>
<reference evidence="3" key="1">
    <citation type="submission" date="2020-10" db="EMBL/GenBank/DDBJ databases">
        <title>Sequencing the genomes of 1000 actinobacteria strains.</title>
        <authorList>
            <person name="Klenk H.-P."/>
        </authorList>
    </citation>
    <scope>NUCLEOTIDE SEQUENCE</scope>
    <source>
        <strain evidence="3">DSM 45354</strain>
    </source>
</reference>
<comment type="caution">
    <text evidence="3">The sequence shown here is derived from an EMBL/GenBank/DDBJ whole genome shotgun (WGS) entry which is preliminary data.</text>
</comment>
<dbReference type="Gene3D" id="3.60.10.10">
    <property type="entry name" value="Endonuclease/exonuclease/phosphatase"/>
    <property type="match status" value="1"/>
</dbReference>
<feature type="domain" description="Endonuclease/exonuclease/phosphatase" evidence="2">
    <location>
        <begin position="5"/>
        <end position="304"/>
    </location>
</feature>
<proteinExistence type="predicted"/>
<evidence type="ECO:0000313" key="3">
    <source>
        <dbReference type="EMBL" id="MBE1609147.1"/>
    </source>
</evidence>
<gene>
    <name evidence="3" type="ORF">HEB94_005995</name>
</gene>
<feature type="region of interest" description="Disordered" evidence="1">
    <location>
        <begin position="212"/>
        <end position="232"/>
    </location>
</feature>
<protein>
    <submittedName>
        <fullName evidence="3">Endonuclease/exonuclease/phosphatase family metal-dependent hydrolase</fullName>
    </submittedName>
</protein>
<keyword evidence="3" id="KW-0255">Endonuclease</keyword>
<dbReference type="EMBL" id="JADBEM010000001">
    <property type="protein sequence ID" value="MBE1609147.1"/>
    <property type="molecule type" value="Genomic_DNA"/>
</dbReference>
<evidence type="ECO:0000259" key="2">
    <source>
        <dbReference type="Pfam" id="PF03372"/>
    </source>
</evidence>